<dbReference type="PROSITE" id="PS00758">
    <property type="entry name" value="ARGE_DAPE_CPG2_1"/>
    <property type="match status" value="1"/>
</dbReference>
<gene>
    <name evidence="4" type="ORF">H0H28_00975</name>
</gene>
<keyword evidence="2" id="KW-0479">Metal-binding</keyword>
<dbReference type="GO" id="GO:0046872">
    <property type="term" value="F:metal ion binding"/>
    <property type="evidence" value="ECO:0007669"/>
    <property type="project" value="UniProtKB-KW"/>
</dbReference>
<dbReference type="GO" id="GO:0008233">
    <property type="term" value="F:peptidase activity"/>
    <property type="evidence" value="ECO:0007669"/>
    <property type="project" value="UniProtKB-KW"/>
</dbReference>
<keyword evidence="1" id="KW-0645">Protease</keyword>
<dbReference type="InterPro" id="IPR001261">
    <property type="entry name" value="ArgE/DapE_CS"/>
</dbReference>
<proteinExistence type="predicted"/>
<dbReference type="Pfam" id="PF01546">
    <property type="entry name" value="Peptidase_M20"/>
    <property type="match status" value="1"/>
</dbReference>
<organism evidence="4 5">
    <name type="scientific">Corynebacterium sanguinis</name>
    <dbReference type="NCBI Taxonomy" id="2594913"/>
    <lineage>
        <taxon>Bacteria</taxon>
        <taxon>Bacillati</taxon>
        <taxon>Actinomycetota</taxon>
        <taxon>Actinomycetes</taxon>
        <taxon>Mycobacteriales</taxon>
        <taxon>Corynebacteriaceae</taxon>
        <taxon>Corynebacterium</taxon>
    </lineage>
</organism>
<comment type="caution">
    <text evidence="4">The sequence shown here is derived from an EMBL/GenBank/DDBJ whole genome shotgun (WGS) entry which is preliminary data.</text>
</comment>
<dbReference type="Gene3D" id="3.40.630.10">
    <property type="entry name" value="Zn peptidases"/>
    <property type="match status" value="1"/>
</dbReference>
<evidence type="ECO:0000256" key="1">
    <source>
        <dbReference type="ARBA" id="ARBA00022670"/>
    </source>
</evidence>
<name>A0A838WZT3_9CORY</name>
<dbReference type="InterPro" id="IPR051458">
    <property type="entry name" value="Cyt/Met_Dipeptidase"/>
</dbReference>
<sequence length="153" mass="16408">MTLPTPDRDRIFADLSALVSFNSPHSVPALADSHEAACAWTVTAFEQLGFSVERYPTIDNADTIIANRAGEEGAPTVLLYSHYDVVPAGDPAAWTSDPFTLTERAGRWYGRGSADCKGNIAMHLEAIRLLDAAGGTRANLKVVIEGSEEFGGR</sequence>
<keyword evidence="3 4" id="KW-0378">Hydrolase</keyword>
<evidence type="ECO:0000313" key="5">
    <source>
        <dbReference type="Proteomes" id="UP000580709"/>
    </source>
</evidence>
<dbReference type="PANTHER" id="PTHR43270:SF12">
    <property type="entry name" value="SUCCINYL-DIAMINOPIMELATE DESUCCINYLASE"/>
    <property type="match status" value="1"/>
</dbReference>
<keyword evidence="5" id="KW-1185">Reference proteome</keyword>
<dbReference type="InterPro" id="IPR002933">
    <property type="entry name" value="Peptidase_M20"/>
</dbReference>
<reference evidence="4 5" key="1">
    <citation type="submission" date="2020-07" db="EMBL/GenBank/DDBJ databases">
        <authorList>
            <person name="Khare M."/>
        </authorList>
    </citation>
    <scope>NUCLEOTIDE SEQUENCE [LARGE SCALE GENOMIC DNA]</scope>
    <source>
        <strain evidence="4 5">P8776</strain>
    </source>
</reference>
<dbReference type="AlphaFoldDB" id="A0A838WZT3"/>
<dbReference type="PANTHER" id="PTHR43270">
    <property type="entry name" value="BETA-ALA-HIS DIPEPTIDASE"/>
    <property type="match status" value="1"/>
</dbReference>
<dbReference type="GO" id="GO:0006508">
    <property type="term" value="P:proteolysis"/>
    <property type="evidence" value="ECO:0007669"/>
    <property type="project" value="UniProtKB-KW"/>
</dbReference>
<evidence type="ECO:0000313" key="4">
    <source>
        <dbReference type="EMBL" id="MBA4503927.1"/>
    </source>
</evidence>
<dbReference type="EMBL" id="JACEOR010000032">
    <property type="protein sequence ID" value="MBA4503927.1"/>
    <property type="molecule type" value="Genomic_DNA"/>
</dbReference>
<dbReference type="Proteomes" id="UP000580709">
    <property type="component" value="Unassembled WGS sequence"/>
</dbReference>
<feature type="non-terminal residue" evidence="4">
    <location>
        <position position="153"/>
    </location>
</feature>
<accession>A0A838WZT3</accession>
<dbReference type="RefSeq" id="WP_181729342.1">
    <property type="nucleotide sequence ID" value="NZ_JACEOR010000032.1"/>
</dbReference>
<dbReference type="SUPFAM" id="SSF53187">
    <property type="entry name" value="Zn-dependent exopeptidases"/>
    <property type="match status" value="1"/>
</dbReference>
<evidence type="ECO:0000256" key="3">
    <source>
        <dbReference type="ARBA" id="ARBA00022801"/>
    </source>
</evidence>
<evidence type="ECO:0000256" key="2">
    <source>
        <dbReference type="ARBA" id="ARBA00022723"/>
    </source>
</evidence>
<protein>
    <submittedName>
        <fullName evidence="4">M20/M25/M40 family metallo-hydrolase</fullName>
    </submittedName>
</protein>